<dbReference type="Pfam" id="PF00488">
    <property type="entry name" value="MutS_V"/>
    <property type="match status" value="1"/>
</dbReference>
<dbReference type="EMBL" id="JAROCF010000001">
    <property type="protein sequence ID" value="MDN4613153.1"/>
    <property type="molecule type" value="Genomic_DNA"/>
</dbReference>
<keyword evidence="2" id="KW-0067">ATP-binding</keyword>
<sequence>MRPRLLYRDRDATVEYQPDELARDRFVDLELGALVRAMARDDTTVETVATAMLHQPLNDPAAIAYRQAAVRDALANSETILELYQAPKHALDEVKKAYGWGLFTPAGVVHHSIEVLRIHVRHLQALRELARANAATFQSQAFTDFFAALEQDVSDEWLEQVTVLLTELTFPHGVDAAATLGTANKATGITLTRPPLTRPPLLVRLGFRRPDHTFTLPDRDEAGYKALSELKDRALDPVADALGQAADHLTGFWNALRTEAGFFVGACNLHNALNSFQEPVALPSFHASPGFTCTGLYDAALVLLSGSPVVGNTLDLNHTTVTVITGANRGGKSTFLRSIGQATLLAHCGLFVPAESFSTALRTTIHTHFTREEDAARTSGRLDEELARMSATVDAAQPGGLTLLNESFASTNEREGSEIARNVIGALRDSGVSVAFVTHLYEYASRAHEEKRTDTVFLRAGREDDGHRDFRIQRGIPLPTSFGADLYERIFGTTLDPDELQPTLPSQGAR</sequence>
<feature type="domain" description="DNA mismatch repair proteins mutS family" evidence="4">
    <location>
        <begin position="319"/>
        <end position="499"/>
    </location>
</feature>
<proteinExistence type="predicted"/>
<protein>
    <recommendedName>
        <fullName evidence="4">DNA mismatch repair proteins mutS family domain-containing protein</fullName>
    </recommendedName>
</protein>
<comment type="caution">
    <text evidence="5">The sequence shown here is derived from an EMBL/GenBank/DDBJ whole genome shotgun (WGS) entry which is preliminary data.</text>
</comment>
<evidence type="ECO:0000256" key="1">
    <source>
        <dbReference type="ARBA" id="ARBA00022741"/>
    </source>
</evidence>
<dbReference type="SUPFAM" id="SSF52540">
    <property type="entry name" value="P-loop containing nucleoside triphosphate hydrolases"/>
    <property type="match status" value="1"/>
</dbReference>
<evidence type="ECO:0000313" key="6">
    <source>
        <dbReference type="Proteomes" id="UP001174208"/>
    </source>
</evidence>
<dbReference type="InterPro" id="IPR045076">
    <property type="entry name" value="MutS"/>
</dbReference>
<keyword evidence="6" id="KW-1185">Reference proteome</keyword>
<evidence type="ECO:0000313" key="5">
    <source>
        <dbReference type="EMBL" id="MDN4613153.1"/>
    </source>
</evidence>
<keyword evidence="1" id="KW-0547">Nucleotide-binding</keyword>
<evidence type="ECO:0000256" key="2">
    <source>
        <dbReference type="ARBA" id="ARBA00022840"/>
    </source>
</evidence>
<dbReference type="SMART" id="SM00534">
    <property type="entry name" value="MUTSac"/>
    <property type="match status" value="1"/>
</dbReference>
<reference evidence="5" key="1">
    <citation type="submission" date="2023-06" db="EMBL/GenBank/DDBJ databases">
        <title>MT1 and MT2 Draft Genomes of Novel Species.</title>
        <authorList>
            <person name="Venkateswaran K."/>
        </authorList>
    </citation>
    <scope>NUCLEOTIDE SEQUENCE</scope>
    <source>
        <strain evidence="5">F6_8S_P_1B</strain>
    </source>
</reference>
<name>A0ABT8K832_9MICO</name>
<dbReference type="InterPro" id="IPR000432">
    <property type="entry name" value="DNA_mismatch_repair_MutS_C"/>
</dbReference>
<evidence type="ECO:0000256" key="3">
    <source>
        <dbReference type="ARBA" id="ARBA00023125"/>
    </source>
</evidence>
<dbReference type="PANTHER" id="PTHR11361">
    <property type="entry name" value="DNA MISMATCH REPAIR PROTEIN MUTS FAMILY MEMBER"/>
    <property type="match status" value="1"/>
</dbReference>
<gene>
    <name evidence="5" type="ORF">P5G50_01700</name>
</gene>
<organism evidence="5 6">
    <name type="scientific">Leifsonia williamsii</name>
    <dbReference type="NCBI Taxonomy" id="3035919"/>
    <lineage>
        <taxon>Bacteria</taxon>
        <taxon>Bacillati</taxon>
        <taxon>Actinomycetota</taxon>
        <taxon>Actinomycetes</taxon>
        <taxon>Micrococcales</taxon>
        <taxon>Microbacteriaceae</taxon>
        <taxon>Leifsonia</taxon>
    </lineage>
</organism>
<dbReference type="InterPro" id="IPR027417">
    <property type="entry name" value="P-loop_NTPase"/>
</dbReference>
<evidence type="ECO:0000259" key="4">
    <source>
        <dbReference type="SMART" id="SM00534"/>
    </source>
</evidence>
<keyword evidence="3" id="KW-0238">DNA-binding</keyword>
<dbReference type="Gene3D" id="3.40.50.300">
    <property type="entry name" value="P-loop containing nucleotide triphosphate hydrolases"/>
    <property type="match status" value="1"/>
</dbReference>
<dbReference type="PANTHER" id="PTHR11361:SF34">
    <property type="entry name" value="DNA MISMATCH REPAIR PROTEIN MSH1, MITOCHONDRIAL"/>
    <property type="match status" value="1"/>
</dbReference>
<dbReference type="RefSeq" id="WP_301209965.1">
    <property type="nucleotide sequence ID" value="NZ_JAROCF010000001.1"/>
</dbReference>
<dbReference type="Proteomes" id="UP001174208">
    <property type="component" value="Unassembled WGS sequence"/>
</dbReference>
<accession>A0ABT8K832</accession>